<evidence type="ECO:0000256" key="2">
    <source>
        <dbReference type="SAM" id="Phobius"/>
    </source>
</evidence>
<keyword evidence="2" id="KW-1133">Transmembrane helix</keyword>
<evidence type="ECO:0000256" key="1">
    <source>
        <dbReference type="SAM" id="MobiDB-lite"/>
    </source>
</evidence>
<dbReference type="Pfam" id="PF13519">
    <property type="entry name" value="VWA_2"/>
    <property type="match status" value="1"/>
</dbReference>
<organism evidence="4 5">
    <name type="scientific">Viridibacillus arvi</name>
    <dbReference type="NCBI Taxonomy" id="263475"/>
    <lineage>
        <taxon>Bacteria</taxon>
        <taxon>Bacillati</taxon>
        <taxon>Bacillota</taxon>
        <taxon>Bacilli</taxon>
        <taxon>Bacillales</taxon>
        <taxon>Caryophanaceae</taxon>
        <taxon>Viridibacillus</taxon>
    </lineage>
</organism>
<feature type="transmembrane region" description="Helical" evidence="2">
    <location>
        <begin position="7"/>
        <end position="26"/>
    </location>
</feature>
<dbReference type="Gene3D" id="3.40.50.880">
    <property type="match status" value="2"/>
</dbReference>
<gene>
    <name evidence="4" type="ORF">AMD00_13870</name>
</gene>
<dbReference type="RefSeq" id="WP_053417612.1">
    <property type="nucleotide sequence ID" value="NZ_LILB01000005.1"/>
</dbReference>
<dbReference type="InterPro" id="IPR002035">
    <property type="entry name" value="VWF_A"/>
</dbReference>
<comment type="caution">
    <text evidence="4">The sequence shown here is derived from an EMBL/GenBank/DDBJ whole genome shotgun (WGS) entry which is preliminary data.</text>
</comment>
<feature type="transmembrane region" description="Helical" evidence="2">
    <location>
        <begin position="38"/>
        <end position="61"/>
    </location>
</feature>
<protein>
    <recommendedName>
        <fullName evidence="3">VWFA domain-containing protein</fullName>
    </recommendedName>
</protein>
<dbReference type="STRING" id="263475.AMD00_13870"/>
<dbReference type="PROSITE" id="PS50234">
    <property type="entry name" value="VWFA"/>
    <property type="match status" value="1"/>
</dbReference>
<name>A0A0M0LEF7_9BACL</name>
<keyword evidence="5" id="KW-1185">Reference proteome</keyword>
<feature type="region of interest" description="Disordered" evidence="1">
    <location>
        <begin position="845"/>
        <end position="866"/>
    </location>
</feature>
<proteinExistence type="predicted"/>
<dbReference type="Gene3D" id="3.40.50.410">
    <property type="entry name" value="von Willebrand factor, type A domain"/>
    <property type="match status" value="1"/>
</dbReference>
<dbReference type="InterPro" id="IPR029062">
    <property type="entry name" value="Class_I_gatase-like"/>
</dbReference>
<dbReference type="Pfam" id="PF00092">
    <property type="entry name" value="VWA"/>
    <property type="match status" value="1"/>
</dbReference>
<evidence type="ECO:0000259" key="3">
    <source>
        <dbReference type="PROSITE" id="PS50234"/>
    </source>
</evidence>
<dbReference type="AlphaFoldDB" id="A0A0M0LEF7"/>
<dbReference type="GeneID" id="301137185"/>
<dbReference type="SUPFAM" id="SSF52317">
    <property type="entry name" value="Class I glutamine amidotransferase-like"/>
    <property type="match status" value="1"/>
</dbReference>
<evidence type="ECO:0000313" key="5">
    <source>
        <dbReference type="Proteomes" id="UP000036867"/>
    </source>
</evidence>
<dbReference type="SMART" id="SM00327">
    <property type="entry name" value="VWA"/>
    <property type="match status" value="2"/>
</dbReference>
<keyword evidence="2" id="KW-0472">Membrane</keyword>
<dbReference type="PANTHER" id="PTHR37947">
    <property type="entry name" value="BLL2462 PROTEIN"/>
    <property type="match status" value="1"/>
</dbReference>
<dbReference type="PATRIC" id="fig|263475.3.peg.4035"/>
<accession>A0A0M0LEF7</accession>
<sequence>MDLRIDHPLYLLLFIPVLMYFGWAWLQSSKRYNKEHKIIFYMRVVAISLLIFALSAPYILLPVKEEQVVFLVDRSASMKGTEKDIASWIQESIESSKDYQSKGVYSFASGVQTDLGLTADNINLPVWSALKDSGQTNLANALQLVSNVVDRNKATRIVLFSDGVETAGSTMDQLSRLQNSNIQIDTVKVDKPVKQDVAITSFETPPVAYKGERQQLTVQIEASTNTTGELLLSANDKVIEKQKVQLDSGSNTVTFRHTAKGDGLIKYDVQLKMAEDALLENNELTSVTTVQGTPRILLVHGDDVKSSSLSNIIDQSTMKVDDISAIELPSMQSSYIGYDAIIFDNVSGHLVGEKKMTMIEQAVKNFGMGFMMIGGENSFGLGGYFKTPIETILPVEMEVKGKEQIPSLGLTIVLDRSGSMSGNKINLAKEAAARSVELLREEDTFGFIAFDDRPWEIIPPTPLKDKKQAIEQILSVAPNGGTEIYTSLSLAYERMQDIKLQRKHIILLTDGQAATNNSYEQLIAEGKKANITLSTVAIGQDSDRSLLQYLAEAGAGRFYDVADEETIPSILSRETSMLTRTYIEDNPFYPIIGGGTKWQSLFKDGVPKMNAYIATTAKQTANVIAESEKDDPVFAEWKYGLGKTMAFTSDTTGKWSGDWARFQGWSDFWNTTVSELLPAYNEVPYNIQQQSDGSFIVSDPTAQSAFMDIVVVDEKGEELSINEEPLAPGKTRVNFEHGPGLVFFRVSNDEKGMYQAGLTIPYSTEYKIQPDNTKLLKELSTKTDGKELTDPAEAFRKLPTSSSNEQSIAQWLVFTAMLLFFIDITLRRFGLTSLLNIPKGLRRTKKETKHEDHLNVSELLKNKKTR</sequence>
<dbReference type="OrthoDB" id="9781333at2"/>
<dbReference type="CDD" id="cd00198">
    <property type="entry name" value="vWFA"/>
    <property type="match status" value="1"/>
</dbReference>
<reference evidence="5" key="1">
    <citation type="submission" date="2015-08" db="EMBL/GenBank/DDBJ databases">
        <title>Fjat-10028 dsm 16317.</title>
        <authorList>
            <person name="Liu B."/>
            <person name="Wang J."/>
            <person name="Zhu Y."/>
            <person name="Liu G."/>
            <person name="Chen Q."/>
            <person name="Chen Z."/>
            <person name="Lan J."/>
            <person name="Che J."/>
            <person name="Ge C."/>
            <person name="Shi H."/>
            <person name="Pan Z."/>
            <person name="Liu X."/>
        </authorList>
    </citation>
    <scope>NUCLEOTIDE SEQUENCE [LARGE SCALE GENOMIC DNA]</scope>
    <source>
        <strain evidence="5">DSM 16317</strain>
    </source>
</reference>
<keyword evidence="2" id="KW-0812">Transmembrane</keyword>
<feature type="domain" description="VWFA" evidence="3">
    <location>
        <begin position="409"/>
        <end position="574"/>
    </location>
</feature>
<evidence type="ECO:0000313" key="4">
    <source>
        <dbReference type="EMBL" id="KOO49450.1"/>
    </source>
</evidence>
<dbReference type="Proteomes" id="UP000036867">
    <property type="component" value="Unassembled WGS sequence"/>
</dbReference>
<dbReference type="SUPFAM" id="SSF53300">
    <property type="entry name" value="vWA-like"/>
    <property type="match status" value="2"/>
</dbReference>
<dbReference type="InterPro" id="IPR036465">
    <property type="entry name" value="vWFA_dom_sf"/>
</dbReference>
<dbReference type="EMBL" id="LILB01000005">
    <property type="protein sequence ID" value="KOO49450.1"/>
    <property type="molecule type" value="Genomic_DNA"/>
</dbReference>
<dbReference type="PANTHER" id="PTHR37947:SF2">
    <property type="entry name" value="VON WILLEBRAND FACTOR TYPE A"/>
    <property type="match status" value="1"/>
</dbReference>